<dbReference type="AlphaFoldDB" id="A0A803N0L3"/>
<dbReference type="RefSeq" id="XP_021746833.1">
    <property type="nucleotide sequence ID" value="XM_021891141.1"/>
</dbReference>
<dbReference type="SMR" id="A0A803N0L3"/>
<dbReference type="OrthoDB" id="1916328at2759"/>
<evidence type="ECO:0000256" key="2">
    <source>
        <dbReference type="ARBA" id="ARBA00026011"/>
    </source>
</evidence>
<gene>
    <name evidence="6" type="primary">LOC110712672</name>
</gene>
<dbReference type="EnsemblPlants" id="AUR62038497-RA">
    <property type="protein sequence ID" value="AUR62038497-RA:cds"/>
    <property type="gene ID" value="AUR62038497"/>
</dbReference>
<dbReference type="InterPro" id="IPR044166">
    <property type="entry name" value="FTRV"/>
</dbReference>
<dbReference type="PANTHER" id="PTHR46937">
    <property type="entry name" value="FERREDOXIN-THIOREDOXIN REDUCTASE, VARIABLE CHAIN"/>
    <property type="match status" value="1"/>
</dbReference>
<evidence type="ECO:0000256" key="3">
    <source>
        <dbReference type="ARBA" id="ARBA00034474"/>
    </source>
</evidence>
<keyword evidence="1" id="KW-0560">Oxidoreductase</keyword>
<dbReference type="GO" id="GO:0015979">
    <property type="term" value="P:photosynthesis"/>
    <property type="evidence" value="ECO:0007669"/>
    <property type="project" value="InterPro"/>
</dbReference>
<dbReference type="Gramene" id="AUR62038497-RA">
    <property type="protein sequence ID" value="AUR62038497-RA:cds"/>
    <property type="gene ID" value="AUR62038497"/>
</dbReference>
<organism evidence="6 7">
    <name type="scientific">Chenopodium quinoa</name>
    <name type="common">Quinoa</name>
    <dbReference type="NCBI Taxonomy" id="63459"/>
    <lineage>
        <taxon>Eukaryota</taxon>
        <taxon>Viridiplantae</taxon>
        <taxon>Streptophyta</taxon>
        <taxon>Embryophyta</taxon>
        <taxon>Tracheophyta</taxon>
        <taxon>Spermatophyta</taxon>
        <taxon>Magnoliopsida</taxon>
        <taxon>eudicotyledons</taxon>
        <taxon>Gunneridae</taxon>
        <taxon>Pentapetalae</taxon>
        <taxon>Caryophyllales</taxon>
        <taxon>Chenopodiaceae</taxon>
        <taxon>Chenopodioideae</taxon>
        <taxon>Atripliceae</taxon>
        <taxon>Chenopodium</taxon>
    </lineage>
</organism>
<reference evidence="6" key="2">
    <citation type="submission" date="2021-03" db="UniProtKB">
        <authorList>
            <consortium name="EnsemblPlants"/>
        </authorList>
    </citation>
    <scope>IDENTIFICATION</scope>
</reference>
<name>A0A803N0L3_CHEQI</name>
<dbReference type="Proteomes" id="UP000596660">
    <property type="component" value="Unplaced"/>
</dbReference>
<sequence>MTSGMVAVMSSSIATRPLFTAIMPNNNFNNNSSLTLTNTKCRTRRLSSICCEVALRSDSVDHDEDLKTNLDKVGCKIKVKRPLKVYHVPKLPEVELTPDMVGVVKQYVGFWKGKRISPNYPFKVEFFIDVPGRGSVKLFAHLREDEFDIV</sequence>
<dbReference type="GeneID" id="110712672"/>
<comment type="similarity">
    <text evidence="4">Belongs to the ferredoxin thioredoxin reductase alpha subunit family.</text>
</comment>
<comment type="function">
    <text evidence="3">Variable subunit of the ferredoxin-thioredoxin reductase (FTR), which catalyzes the two-electron reduction of thioredoxins by the electrons provided by reduced ferredoxin.</text>
</comment>
<dbReference type="InterPro" id="IPR004207">
    <property type="entry name" value="Fd_thioredoxin_Rdtase_alpha"/>
</dbReference>
<dbReference type="GO" id="GO:0016491">
    <property type="term" value="F:oxidoreductase activity"/>
    <property type="evidence" value="ECO:0007669"/>
    <property type="project" value="UniProtKB-KW"/>
</dbReference>
<reference evidence="6" key="1">
    <citation type="journal article" date="2017" name="Nature">
        <title>The genome of Chenopodium quinoa.</title>
        <authorList>
            <person name="Jarvis D.E."/>
            <person name="Ho Y.S."/>
            <person name="Lightfoot D.J."/>
            <person name="Schmoeckel S.M."/>
            <person name="Li B."/>
            <person name="Borm T.J.A."/>
            <person name="Ohyanagi H."/>
            <person name="Mineta K."/>
            <person name="Michell C.T."/>
            <person name="Saber N."/>
            <person name="Kharbatia N.M."/>
            <person name="Rupper R.R."/>
            <person name="Sharp A.R."/>
            <person name="Dally N."/>
            <person name="Boughton B.A."/>
            <person name="Woo Y.H."/>
            <person name="Gao G."/>
            <person name="Schijlen E.G.W.M."/>
            <person name="Guo X."/>
            <person name="Momin A.A."/>
            <person name="Negrao S."/>
            <person name="Al-Babili S."/>
            <person name="Gehring C."/>
            <person name="Roessner U."/>
            <person name="Jung C."/>
            <person name="Murphy K."/>
            <person name="Arold S.T."/>
            <person name="Gojobori T."/>
            <person name="van der Linden C.G."/>
            <person name="van Loo E.N."/>
            <person name="Jellen E.N."/>
            <person name="Maughan P.J."/>
            <person name="Tester M."/>
        </authorList>
    </citation>
    <scope>NUCLEOTIDE SEQUENCE [LARGE SCALE GENOMIC DNA]</scope>
    <source>
        <strain evidence="6">cv. PI 614886</strain>
    </source>
</reference>
<dbReference type="SUPFAM" id="SSF50090">
    <property type="entry name" value="Electron transport accessory proteins"/>
    <property type="match status" value="1"/>
</dbReference>
<evidence type="ECO:0000256" key="1">
    <source>
        <dbReference type="ARBA" id="ARBA00023002"/>
    </source>
</evidence>
<dbReference type="Gene3D" id="2.30.30.50">
    <property type="match status" value="1"/>
</dbReference>
<comment type="subunit">
    <text evidence="2">Heterodimer of subunit A (variable subunit) and subunit B (catalytic subunit). Heterodimeric FTR forms a complex with ferredoxin and thioredoxin.</text>
</comment>
<dbReference type="InterPro" id="IPR008990">
    <property type="entry name" value="Elect_transpt_acc-like_dom_sf"/>
</dbReference>
<proteinExistence type="inferred from homology"/>
<feature type="domain" description="Ferredoxin thioredoxin reductase alpha chain" evidence="5">
    <location>
        <begin position="73"/>
        <end position="146"/>
    </location>
</feature>
<dbReference type="PANTHER" id="PTHR46937:SF4">
    <property type="entry name" value="FERREDOXIN-THIOREDOXIN REDUCTASE SUBUNIT A1, CHLOROPLASTIC"/>
    <property type="match status" value="1"/>
</dbReference>
<keyword evidence="7" id="KW-1185">Reference proteome</keyword>
<dbReference type="Pfam" id="PF02941">
    <property type="entry name" value="FeThRed_A"/>
    <property type="match status" value="1"/>
</dbReference>
<dbReference type="KEGG" id="cqi:110712672"/>
<evidence type="ECO:0000313" key="6">
    <source>
        <dbReference type="EnsemblPlants" id="AUR62038497-RA:cds"/>
    </source>
</evidence>
<evidence type="ECO:0000256" key="4">
    <source>
        <dbReference type="ARBA" id="ARBA00034490"/>
    </source>
</evidence>
<evidence type="ECO:0000259" key="5">
    <source>
        <dbReference type="Pfam" id="PF02941"/>
    </source>
</evidence>
<evidence type="ECO:0000313" key="7">
    <source>
        <dbReference type="Proteomes" id="UP000596660"/>
    </source>
</evidence>
<protein>
    <recommendedName>
        <fullName evidence="5">Ferredoxin thioredoxin reductase alpha chain domain-containing protein</fullName>
    </recommendedName>
</protein>
<accession>A0A803N0L3</accession>